<protein>
    <submittedName>
        <fullName evidence="3">DNA processing protein</fullName>
    </submittedName>
</protein>
<gene>
    <name evidence="3" type="ORF">J2X11_002260</name>
</gene>
<reference evidence="3 4" key="1">
    <citation type="submission" date="2023-07" db="EMBL/GenBank/DDBJ databases">
        <title>Sorghum-associated microbial communities from plants grown in Nebraska, USA.</title>
        <authorList>
            <person name="Schachtman D."/>
        </authorList>
    </citation>
    <scope>NUCLEOTIDE SEQUENCE [LARGE SCALE GENOMIC DNA]</scope>
    <source>
        <strain evidence="3 4">BE248</strain>
    </source>
</reference>
<keyword evidence="4" id="KW-1185">Reference proteome</keyword>
<feature type="domain" description="Smf/DprA SLOG" evidence="2">
    <location>
        <begin position="75"/>
        <end position="294"/>
    </location>
</feature>
<proteinExistence type="inferred from homology"/>
<dbReference type="InterPro" id="IPR003488">
    <property type="entry name" value="DprA"/>
</dbReference>
<dbReference type="SUPFAM" id="SSF102405">
    <property type="entry name" value="MCP/YpsA-like"/>
    <property type="match status" value="1"/>
</dbReference>
<dbReference type="RefSeq" id="WP_309971003.1">
    <property type="nucleotide sequence ID" value="NZ_JAVDWH010000001.1"/>
</dbReference>
<evidence type="ECO:0000313" key="4">
    <source>
        <dbReference type="Proteomes" id="UP001257739"/>
    </source>
</evidence>
<dbReference type="NCBIfam" id="TIGR00732">
    <property type="entry name" value="dprA"/>
    <property type="match status" value="1"/>
</dbReference>
<organism evidence="3 4">
    <name type="scientific">Aeromicrobium panaciterrae</name>
    <dbReference type="NCBI Taxonomy" id="363861"/>
    <lineage>
        <taxon>Bacteria</taxon>
        <taxon>Bacillati</taxon>
        <taxon>Actinomycetota</taxon>
        <taxon>Actinomycetes</taxon>
        <taxon>Propionibacteriales</taxon>
        <taxon>Nocardioidaceae</taxon>
        <taxon>Aeromicrobium</taxon>
    </lineage>
</organism>
<comment type="similarity">
    <text evidence="1">Belongs to the DprA/Smf family.</text>
</comment>
<dbReference type="EMBL" id="JAVDWH010000001">
    <property type="protein sequence ID" value="MDR7087421.1"/>
    <property type="molecule type" value="Genomic_DNA"/>
</dbReference>
<dbReference type="PANTHER" id="PTHR43022:SF1">
    <property type="entry name" value="PROTEIN SMF"/>
    <property type="match status" value="1"/>
</dbReference>
<evidence type="ECO:0000259" key="2">
    <source>
        <dbReference type="Pfam" id="PF02481"/>
    </source>
</evidence>
<accession>A0ABU1UQG5</accession>
<dbReference type="InterPro" id="IPR057666">
    <property type="entry name" value="DrpA_SLOG"/>
</dbReference>
<evidence type="ECO:0000313" key="3">
    <source>
        <dbReference type="EMBL" id="MDR7087421.1"/>
    </source>
</evidence>
<dbReference type="Gene3D" id="3.40.50.450">
    <property type="match status" value="1"/>
</dbReference>
<evidence type="ECO:0000256" key="1">
    <source>
        <dbReference type="ARBA" id="ARBA00006525"/>
    </source>
</evidence>
<dbReference type="PANTHER" id="PTHR43022">
    <property type="entry name" value="PROTEIN SMF"/>
    <property type="match status" value="1"/>
</dbReference>
<dbReference type="Proteomes" id="UP001257739">
    <property type="component" value="Unassembled WGS sequence"/>
</dbReference>
<name>A0ABU1UQG5_9ACTN</name>
<sequence length="377" mass="39544">MTEKQDRLALSLIAEPGDPRLRDLLAHHEPGRIVAGARGDSSVRVPAGWSDRALGMRTALDEVKARAKASGLRWLCPDDPGWPTSLSDLDHIEPLHGTAGAPIGLWIRGNGNLAQLTEESVAIVGARDCTTYGAESASELAADCTDAGFTIVSGAAFGVDGCAHRGALLMNKPTVAVLACGADVDYPAGHGALIAAIADTGLVVSEQMPGAHPLKGRFLSRNRIIAALSQGTVVIEAAVRSGSLNTLNWADQLGRTTMALPGPVTSKQSSGTHESIRTGKAVLVTNGKNVVEELRGLGAETSTPEAIPSTEFDRLPPAARKTLDGVDWRIGRSLTEIASGVRLTAREVQTSLDLLERRGLVVRFGSGWILARRADVG</sequence>
<dbReference type="Pfam" id="PF02481">
    <property type="entry name" value="DNA_processg_A"/>
    <property type="match status" value="1"/>
</dbReference>
<comment type="caution">
    <text evidence="3">The sequence shown here is derived from an EMBL/GenBank/DDBJ whole genome shotgun (WGS) entry which is preliminary data.</text>
</comment>